<feature type="domain" description="UmuC" evidence="4">
    <location>
        <begin position="22"/>
        <end position="151"/>
    </location>
</feature>
<organism evidence="5 6">
    <name type="scientific">Dyella lutea</name>
    <dbReference type="NCBI Taxonomy" id="2950441"/>
    <lineage>
        <taxon>Bacteria</taxon>
        <taxon>Pseudomonadati</taxon>
        <taxon>Pseudomonadota</taxon>
        <taxon>Gammaproteobacteria</taxon>
        <taxon>Lysobacterales</taxon>
        <taxon>Rhodanobacteraceae</taxon>
        <taxon>Dyella</taxon>
    </lineage>
</organism>
<feature type="region of interest" description="Disordered" evidence="3">
    <location>
        <begin position="379"/>
        <end position="405"/>
    </location>
</feature>
<dbReference type="SUPFAM" id="SSF56672">
    <property type="entry name" value="DNA/RNA polymerases"/>
    <property type="match status" value="1"/>
</dbReference>
<evidence type="ECO:0000313" key="5">
    <source>
        <dbReference type="EMBL" id="MCP1374848.1"/>
    </source>
</evidence>
<proteinExistence type="inferred from homology"/>
<name>A0ABT1FEI4_9GAMM</name>
<dbReference type="InterPro" id="IPR043128">
    <property type="entry name" value="Rev_trsase/Diguanyl_cyclase"/>
</dbReference>
<evidence type="ECO:0000313" key="6">
    <source>
        <dbReference type="Proteomes" id="UP001204615"/>
    </source>
</evidence>
<evidence type="ECO:0000256" key="2">
    <source>
        <dbReference type="ARBA" id="ARBA00022763"/>
    </source>
</evidence>
<comment type="similarity">
    <text evidence="1">Belongs to the DNA polymerase type-Y family.</text>
</comment>
<evidence type="ECO:0000256" key="1">
    <source>
        <dbReference type="ARBA" id="ARBA00010945"/>
    </source>
</evidence>
<sequence>MLWACIVLPHLALDTLLRRRPPDADAPPLVLIDGRLQARHVLDADEAARAAGIAPGQPLTTAHALLARFDAVAHDVALTMRQHDLLAAWAYRYSAEVLRLSGDAIALEVQRSQRLFGDWPGFEKKLRDDLAAMGFRHRLALAPTPLAARALADAADGAALTDPTRLRAQLAKLPLLHAHLPGDLHEAFARMGVHRLGALLALPRAGLRRRFGAALLEHLDDLLGERPVPRPRYLPPDRFDARIAFNFDVENLAALAFPLRRLTGDLAAFLAGRDGGVQRFVLSLGHRGQAPTRVVVGLLQPEREASALFESARSRLERLVLERPVEWLRLRADELPPFVPGGRDLFDPRPEHALPLAQLQERLRARLGDDAVYRLEATPDPRPEHAQRIADDARRPATPSTLPRPTWLLPQPVPLRSHGLRVLAGPERIESGWWDGGDLRRDYYVLETAEGQRAWAFCPAGERPETLAGWMLHGWFA</sequence>
<protein>
    <submittedName>
        <fullName evidence="5">DNA polymerase Y family protein</fullName>
    </submittedName>
</protein>
<accession>A0ABT1FEI4</accession>
<dbReference type="Proteomes" id="UP001204615">
    <property type="component" value="Unassembled WGS sequence"/>
</dbReference>
<dbReference type="InterPro" id="IPR050356">
    <property type="entry name" value="SulA_CellDiv_inhibitor"/>
</dbReference>
<dbReference type="InterPro" id="IPR001126">
    <property type="entry name" value="UmuC"/>
</dbReference>
<evidence type="ECO:0000259" key="4">
    <source>
        <dbReference type="Pfam" id="PF00817"/>
    </source>
</evidence>
<evidence type="ECO:0000256" key="3">
    <source>
        <dbReference type="SAM" id="MobiDB-lite"/>
    </source>
</evidence>
<reference evidence="5 6" key="1">
    <citation type="submission" date="2022-06" db="EMBL/GenBank/DDBJ databases">
        <title>Dyella sp. Sa strain:Sa Genome sequencing.</title>
        <authorList>
            <person name="Park S."/>
        </authorList>
    </citation>
    <scope>NUCLEOTIDE SEQUENCE [LARGE SCALE GENOMIC DNA]</scope>
    <source>
        <strain evidence="5 6">Sa</strain>
    </source>
</reference>
<dbReference type="InterPro" id="IPR043502">
    <property type="entry name" value="DNA/RNA_pol_sf"/>
</dbReference>
<dbReference type="PANTHER" id="PTHR35369">
    <property type="entry name" value="BLR3025 PROTEIN-RELATED"/>
    <property type="match status" value="1"/>
</dbReference>
<dbReference type="RefSeq" id="WP_253566895.1">
    <property type="nucleotide sequence ID" value="NZ_JAMZEK010000003.1"/>
</dbReference>
<dbReference type="Pfam" id="PF00817">
    <property type="entry name" value="IMS"/>
    <property type="match status" value="1"/>
</dbReference>
<dbReference type="Gene3D" id="3.30.70.270">
    <property type="match status" value="1"/>
</dbReference>
<keyword evidence="2" id="KW-0227">DNA damage</keyword>
<dbReference type="CDD" id="cd03468">
    <property type="entry name" value="PolY_like"/>
    <property type="match status" value="1"/>
</dbReference>
<feature type="compositionally biased region" description="Basic and acidic residues" evidence="3">
    <location>
        <begin position="379"/>
        <end position="395"/>
    </location>
</feature>
<dbReference type="PANTHER" id="PTHR35369:SF2">
    <property type="entry name" value="BLR3025 PROTEIN"/>
    <property type="match status" value="1"/>
</dbReference>
<gene>
    <name evidence="5" type="ORF">NC595_12335</name>
</gene>
<dbReference type="Gene3D" id="3.40.1170.60">
    <property type="match status" value="1"/>
</dbReference>
<dbReference type="EMBL" id="JAMZEK010000003">
    <property type="protein sequence ID" value="MCP1374848.1"/>
    <property type="molecule type" value="Genomic_DNA"/>
</dbReference>
<keyword evidence="6" id="KW-1185">Reference proteome</keyword>
<comment type="caution">
    <text evidence="5">The sequence shown here is derived from an EMBL/GenBank/DDBJ whole genome shotgun (WGS) entry which is preliminary data.</text>
</comment>